<evidence type="ECO:0000313" key="8">
    <source>
        <dbReference type="Proteomes" id="UP000034508"/>
    </source>
</evidence>
<evidence type="ECO:0000256" key="4">
    <source>
        <dbReference type="ARBA" id="ARBA00035486"/>
    </source>
</evidence>
<keyword evidence="2 5" id="KW-0689">Ribosomal protein</keyword>
<protein>
    <recommendedName>
        <fullName evidence="4 5">50S ribosomal protein L35</fullName>
    </recommendedName>
</protein>
<dbReference type="GO" id="GO:0005840">
    <property type="term" value="C:ribosome"/>
    <property type="evidence" value="ECO:0007669"/>
    <property type="project" value="UniProtKB-KW"/>
</dbReference>
<dbReference type="InterPro" id="IPR001706">
    <property type="entry name" value="Ribosomal_bL35"/>
</dbReference>
<feature type="compositionally biased region" description="Polar residues" evidence="6">
    <location>
        <begin position="1"/>
        <end position="19"/>
    </location>
</feature>
<keyword evidence="3 5" id="KW-0687">Ribonucleoprotein</keyword>
<evidence type="ECO:0000256" key="5">
    <source>
        <dbReference type="RuleBase" id="RU000568"/>
    </source>
</evidence>
<dbReference type="EMBL" id="LBSM01000026">
    <property type="protein sequence ID" value="KKQ16829.1"/>
    <property type="molecule type" value="Genomic_DNA"/>
</dbReference>
<dbReference type="Gene3D" id="4.10.410.60">
    <property type="match status" value="1"/>
</dbReference>
<dbReference type="Pfam" id="PF01632">
    <property type="entry name" value="Ribosomal_L35p"/>
    <property type="match status" value="1"/>
</dbReference>
<proteinExistence type="inferred from homology"/>
<dbReference type="InterPro" id="IPR021137">
    <property type="entry name" value="Ribosomal_bL35-like"/>
</dbReference>
<evidence type="ECO:0000256" key="6">
    <source>
        <dbReference type="SAM" id="MobiDB-lite"/>
    </source>
</evidence>
<dbReference type="GO" id="GO:1990904">
    <property type="term" value="C:ribonucleoprotein complex"/>
    <property type="evidence" value="ECO:0007669"/>
    <property type="project" value="UniProtKB-KW"/>
</dbReference>
<dbReference type="Proteomes" id="UP000034508">
    <property type="component" value="Unassembled WGS sequence"/>
</dbReference>
<comment type="similarity">
    <text evidence="1 5">Belongs to the bacterial ribosomal protein bL35 family.</text>
</comment>
<name>A0A0G0HXP9_9BACT</name>
<accession>A0A0G0HXP9</accession>
<dbReference type="SUPFAM" id="SSF143034">
    <property type="entry name" value="L35p-like"/>
    <property type="match status" value="1"/>
</dbReference>
<reference evidence="7 8" key="1">
    <citation type="journal article" date="2015" name="Nature">
        <title>rRNA introns, odd ribosomes, and small enigmatic genomes across a large radiation of phyla.</title>
        <authorList>
            <person name="Brown C.T."/>
            <person name="Hug L.A."/>
            <person name="Thomas B.C."/>
            <person name="Sharon I."/>
            <person name="Castelle C.J."/>
            <person name="Singh A."/>
            <person name="Wilkins M.J."/>
            <person name="Williams K.H."/>
            <person name="Banfield J.F."/>
        </authorList>
    </citation>
    <scope>NUCLEOTIDE SEQUENCE [LARGE SCALE GENOMIC DNA]</scope>
</reference>
<dbReference type="GO" id="GO:0003735">
    <property type="term" value="F:structural constituent of ribosome"/>
    <property type="evidence" value="ECO:0007669"/>
    <property type="project" value="InterPro"/>
</dbReference>
<sequence length="64" mass="7162">MKQKTVKTASKRISVTGSGKLQRRKTSAQHLVQGKSKRTLKGRATLVSFSQADNKRIKKLVPNR</sequence>
<feature type="region of interest" description="Disordered" evidence="6">
    <location>
        <begin position="1"/>
        <end position="36"/>
    </location>
</feature>
<evidence type="ECO:0000256" key="3">
    <source>
        <dbReference type="ARBA" id="ARBA00023274"/>
    </source>
</evidence>
<dbReference type="GO" id="GO:0006412">
    <property type="term" value="P:translation"/>
    <property type="evidence" value="ECO:0007669"/>
    <property type="project" value="InterPro"/>
</dbReference>
<organism evidence="7 8">
    <name type="scientific">Berkelbacteria bacterium GW2011_GWA1_36_9</name>
    <dbReference type="NCBI Taxonomy" id="1618331"/>
    <lineage>
        <taxon>Bacteria</taxon>
        <taxon>Candidatus Berkelbacteria</taxon>
    </lineage>
</organism>
<dbReference type="PRINTS" id="PR00064">
    <property type="entry name" value="RIBOSOMALL35"/>
</dbReference>
<gene>
    <name evidence="7" type="ORF">US31_C0026G0003</name>
</gene>
<dbReference type="AlphaFoldDB" id="A0A0G0HXP9"/>
<evidence type="ECO:0000256" key="1">
    <source>
        <dbReference type="ARBA" id="ARBA00006598"/>
    </source>
</evidence>
<evidence type="ECO:0000256" key="2">
    <source>
        <dbReference type="ARBA" id="ARBA00022980"/>
    </source>
</evidence>
<dbReference type="InterPro" id="IPR037229">
    <property type="entry name" value="Ribosomal_bL35_sf"/>
</dbReference>
<comment type="caution">
    <text evidence="7">The sequence shown here is derived from an EMBL/GenBank/DDBJ whole genome shotgun (WGS) entry which is preliminary data.</text>
</comment>
<evidence type="ECO:0000313" key="7">
    <source>
        <dbReference type="EMBL" id="KKQ16829.1"/>
    </source>
</evidence>